<keyword evidence="12" id="KW-0413">Isomerase</keyword>
<dbReference type="GO" id="GO:0004475">
    <property type="term" value="F:mannose-1-phosphate guanylyltransferase (GTP) activity"/>
    <property type="evidence" value="ECO:0007669"/>
    <property type="project" value="UniProtKB-EC"/>
</dbReference>
<gene>
    <name evidence="12" type="ORF">FIV46_11270</name>
</gene>
<dbReference type="CDD" id="cd02213">
    <property type="entry name" value="cupin_PMI_typeII_C"/>
    <property type="match status" value="1"/>
</dbReference>
<evidence type="ECO:0000259" key="10">
    <source>
        <dbReference type="Pfam" id="PF01050"/>
    </source>
</evidence>
<evidence type="ECO:0000256" key="8">
    <source>
        <dbReference type="RuleBase" id="RU004190"/>
    </source>
</evidence>
<dbReference type="SUPFAM" id="SSF51182">
    <property type="entry name" value="RmlC-like cupins"/>
    <property type="match status" value="1"/>
</dbReference>
<reference evidence="13" key="1">
    <citation type="submission" date="2019-06" db="EMBL/GenBank/DDBJ databases">
        <title>The complete genome of Emcibacter congregatus ZYLT.</title>
        <authorList>
            <person name="Zhao Z."/>
        </authorList>
    </citation>
    <scope>NUCLEOTIDE SEQUENCE [LARGE SCALE GENOMIC DNA]</scope>
    <source>
        <strain evidence="13">MCCC 1A06723</strain>
    </source>
</reference>
<dbReference type="Gene3D" id="3.90.550.10">
    <property type="entry name" value="Spore Coat Polysaccharide Biosynthesis Protein SpsA, Chain A"/>
    <property type="match status" value="1"/>
</dbReference>
<dbReference type="Pfam" id="PF22640">
    <property type="entry name" value="ManC_GMP_beta-helix"/>
    <property type="match status" value="1"/>
</dbReference>
<dbReference type="InterPro" id="IPR054566">
    <property type="entry name" value="ManC/GMP-like_b-helix"/>
</dbReference>
<dbReference type="InterPro" id="IPR051161">
    <property type="entry name" value="Mannose-6P_isomerase_type2"/>
</dbReference>
<evidence type="ECO:0000313" key="13">
    <source>
        <dbReference type="Proteomes" id="UP000319148"/>
    </source>
</evidence>
<evidence type="ECO:0000256" key="4">
    <source>
        <dbReference type="ARBA" id="ARBA00022695"/>
    </source>
</evidence>
<dbReference type="PANTHER" id="PTHR46390:SF1">
    <property type="entry name" value="MANNOSE-1-PHOSPHATE GUANYLYLTRANSFERASE"/>
    <property type="match status" value="1"/>
</dbReference>
<evidence type="ECO:0000259" key="9">
    <source>
        <dbReference type="Pfam" id="PF00483"/>
    </source>
</evidence>
<dbReference type="InterPro" id="IPR006375">
    <property type="entry name" value="Man1P_GuaTrfase/Man6P_Isoase"/>
</dbReference>
<keyword evidence="4 12" id="KW-0548">Nucleotidyltransferase</keyword>
<dbReference type="GO" id="GO:0005525">
    <property type="term" value="F:GTP binding"/>
    <property type="evidence" value="ECO:0007669"/>
    <property type="project" value="UniProtKB-KW"/>
</dbReference>
<keyword evidence="6" id="KW-0342">GTP-binding</keyword>
<dbReference type="EMBL" id="VFIY01000014">
    <property type="protein sequence ID" value="TPD59367.1"/>
    <property type="molecule type" value="Genomic_DNA"/>
</dbReference>
<dbReference type="Proteomes" id="UP000319148">
    <property type="component" value="Unassembled WGS sequence"/>
</dbReference>
<dbReference type="FunFam" id="2.60.120.10:FF:000032">
    <property type="entry name" value="Mannose-1-phosphate guanylyltransferase/mannose-6-phosphate isomerase"/>
    <property type="match status" value="1"/>
</dbReference>
<evidence type="ECO:0000256" key="2">
    <source>
        <dbReference type="ARBA" id="ARBA00012387"/>
    </source>
</evidence>
<dbReference type="Pfam" id="PF01050">
    <property type="entry name" value="MannoseP_isomer"/>
    <property type="match status" value="1"/>
</dbReference>
<organism evidence="12 13">
    <name type="scientific">Emcibacter nanhaiensis</name>
    <dbReference type="NCBI Taxonomy" id="1505037"/>
    <lineage>
        <taxon>Bacteria</taxon>
        <taxon>Pseudomonadati</taxon>
        <taxon>Pseudomonadota</taxon>
        <taxon>Alphaproteobacteria</taxon>
        <taxon>Emcibacterales</taxon>
        <taxon>Emcibacteraceae</taxon>
        <taxon>Emcibacter</taxon>
    </lineage>
</organism>
<feature type="domain" description="Mannose-6-phosphate isomerase type II C-terminal" evidence="10">
    <location>
        <begin position="357"/>
        <end position="471"/>
    </location>
</feature>
<dbReference type="InterPro" id="IPR011051">
    <property type="entry name" value="RmlC_Cupin_sf"/>
</dbReference>
<dbReference type="RefSeq" id="WP_139941030.1">
    <property type="nucleotide sequence ID" value="NZ_JBHSYP010000006.1"/>
</dbReference>
<dbReference type="InterPro" id="IPR029044">
    <property type="entry name" value="Nucleotide-diphossugar_trans"/>
</dbReference>
<dbReference type="OrthoDB" id="9806359at2"/>
<dbReference type="GO" id="GO:0000271">
    <property type="term" value="P:polysaccharide biosynthetic process"/>
    <property type="evidence" value="ECO:0007669"/>
    <property type="project" value="InterPro"/>
</dbReference>
<comment type="caution">
    <text evidence="12">The sequence shown here is derived from an EMBL/GenBank/DDBJ whole genome shotgun (WGS) entry which is preliminary data.</text>
</comment>
<dbReference type="Pfam" id="PF00483">
    <property type="entry name" value="NTP_transferase"/>
    <property type="match status" value="1"/>
</dbReference>
<accession>A0A501PH07</accession>
<comment type="similarity">
    <text evidence="1 8">Belongs to the mannose-6-phosphate isomerase type 2 family.</text>
</comment>
<feature type="domain" description="Nucleotidyl transferase" evidence="9">
    <location>
        <begin position="8"/>
        <end position="292"/>
    </location>
</feature>
<name>A0A501PH07_9PROT</name>
<dbReference type="InterPro" id="IPR014710">
    <property type="entry name" value="RmlC-like_jellyroll"/>
</dbReference>
<dbReference type="PROSITE" id="PS00018">
    <property type="entry name" value="EF_HAND_1"/>
    <property type="match status" value="1"/>
</dbReference>
<dbReference type="Gene3D" id="2.60.120.10">
    <property type="entry name" value="Jelly Rolls"/>
    <property type="match status" value="1"/>
</dbReference>
<dbReference type="InterPro" id="IPR049577">
    <property type="entry name" value="GMPP_N"/>
</dbReference>
<evidence type="ECO:0000259" key="11">
    <source>
        <dbReference type="Pfam" id="PF22640"/>
    </source>
</evidence>
<dbReference type="NCBIfam" id="TIGR01479">
    <property type="entry name" value="GMP_PMI"/>
    <property type="match status" value="1"/>
</dbReference>
<dbReference type="InterPro" id="IPR018247">
    <property type="entry name" value="EF_Hand_1_Ca_BS"/>
</dbReference>
<keyword evidence="3 12" id="KW-0808">Transferase</keyword>
<dbReference type="GO" id="GO:0009298">
    <property type="term" value="P:GDP-mannose biosynthetic process"/>
    <property type="evidence" value="ECO:0007669"/>
    <property type="project" value="TreeGrafter"/>
</dbReference>
<keyword evidence="13" id="KW-1185">Reference proteome</keyword>
<dbReference type="CDD" id="cd02509">
    <property type="entry name" value="GDP-M1P_Guanylyltransferase"/>
    <property type="match status" value="1"/>
</dbReference>
<evidence type="ECO:0000256" key="1">
    <source>
        <dbReference type="ARBA" id="ARBA00006115"/>
    </source>
</evidence>
<dbReference type="InterPro" id="IPR001538">
    <property type="entry name" value="Man6P_isomerase-2_C"/>
</dbReference>
<evidence type="ECO:0000256" key="7">
    <source>
        <dbReference type="ARBA" id="ARBA00047343"/>
    </source>
</evidence>
<evidence type="ECO:0000256" key="6">
    <source>
        <dbReference type="ARBA" id="ARBA00023134"/>
    </source>
</evidence>
<dbReference type="EC" id="2.7.7.13" evidence="2"/>
<protein>
    <recommendedName>
        <fullName evidence="2">mannose-1-phosphate guanylyltransferase</fullName>
        <ecNumber evidence="2">2.7.7.13</ecNumber>
    </recommendedName>
</protein>
<dbReference type="FunFam" id="3.90.550.10:FF:000046">
    <property type="entry name" value="Mannose-1-phosphate guanylyltransferase (GDP)"/>
    <property type="match status" value="1"/>
</dbReference>
<evidence type="ECO:0000256" key="3">
    <source>
        <dbReference type="ARBA" id="ARBA00022679"/>
    </source>
</evidence>
<dbReference type="AlphaFoldDB" id="A0A501PH07"/>
<comment type="catalytic activity">
    <reaction evidence="7">
        <text>alpha-D-mannose 1-phosphate + GTP + H(+) = GDP-alpha-D-mannose + diphosphate</text>
        <dbReference type="Rhea" id="RHEA:15229"/>
        <dbReference type="ChEBI" id="CHEBI:15378"/>
        <dbReference type="ChEBI" id="CHEBI:33019"/>
        <dbReference type="ChEBI" id="CHEBI:37565"/>
        <dbReference type="ChEBI" id="CHEBI:57527"/>
        <dbReference type="ChEBI" id="CHEBI:58409"/>
        <dbReference type="EC" id="2.7.7.13"/>
    </reaction>
</comment>
<keyword evidence="5" id="KW-0547">Nucleotide-binding</keyword>
<dbReference type="SUPFAM" id="SSF53448">
    <property type="entry name" value="Nucleotide-diphospho-sugar transferases"/>
    <property type="match status" value="1"/>
</dbReference>
<feature type="domain" description="MannoseP isomerase/GMP-like beta-helix" evidence="11">
    <location>
        <begin position="302"/>
        <end position="353"/>
    </location>
</feature>
<dbReference type="InterPro" id="IPR005835">
    <property type="entry name" value="NTP_transferase_dom"/>
</dbReference>
<dbReference type="PANTHER" id="PTHR46390">
    <property type="entry name" value="MANNOSE-1-PHOSPHATE GUANYLYLTRANSFERASE"/>
    <property type="match status" value="1"/>
</dbReference>
<proteinExistence type="inferred from homology"/>
<sequence length="476" mass="52673">MSSRKISPVILSGGSGTRLWPLSRALYPKQLLPLVGENTMIQETVKRVSDQDLFTQPLIIANEEHRFIIAEQLRQLGLDDPEIILEPEGRNTAPAAALAALHLENTNPNALMLIMPSDHIITDQEAFIAAINNALPAVAENQALATFGIIPTTPETGYGYIKKGAELEGCTGCHQVAEFREKPDLTTARSYVKSGDYLWNSGIFLFPARTFLDILSKFEPEMLDACRNAMADVEKDLCFLRPGKESFLASPSNSIDYAVMERTDNATVIPVDMGWNDIGSWSALWEVQDKDSDGNVCQGDIIAHSSRNCLLKSEGPAIAAIGLEDIVAVATDDAVLISHKDRTQDVKEVVSHLAREGRDEHISHTVVYRPWGSYQTSDIGDRFQVKRLTVNPGQTLSLQKHHHRAEHWIVVQGRAEVTIDENVKMLNENESCYIPIGSVHRLANPGKIPLHIVEVQSGSYLGEDDIVRFEDTYGRS</sequence>
<dbReference type="GO" id="GO:0016853">
    <property type="term" value="F:isomerase activity"/>
    <property type="evidence" value="ECO:0007669"/>
    <property type="project" value="UniProtKB-KW"/>
</dbReference>
<evidence type="ECO:0000256" key="5">
    <source>
        <dbReference type="ARBA" id="ARBA00022741"/>
    </source>
</evidence>
<evidence type="ECO:0000313" key="12">
    <source>
        <dbReference type="EMBL" id="TPD59367.1"/>
    </source>
</evidence>